<accession>A0A1A5YJ75</accession>
<dbReference type="SUPFAM" id="SSF50891">
    <property type="entry name" value="Cyclophilin-like"/>
    <property type="match status" value="1"/>
</dbReference>
<dbReference type="AlphaFoldDB" id="A0A1A5YJ75"/>
<keyword evidence="3" id="KW-0067">ATP-binding</keyword>
<dbReference type="PANTHER" id="PTHR43309">
    <property type="entry name" value="5-OXOPROLINASE SUBUNIT C"/>
    <property type="match status" value="1"/>
</dbReference>
<feature type="domain" description="Carboxyltransferase" evidence="4">
    <location>
        <begin position="24"/>
        <end position="317"/>
    </location>
</feature>
<proteinExistence type="predicted"/>
<sequence>MSILIIKPGLFATVQDSGRFGYQRHGVVVGGSADPAAARAANILVGNDENMALLELTWAGAELEAERDYVVAICGGNMEPLLDGEVCPMWRPFLMRAGSRLLFRKAISGYRSYVAIAGGIDVPLVLDSRSTYARAGIGGFQGRALMAGDRLRALPLDEGTRGERLMAQLHSGGFATTWHAGHFAAVSRDITVVRAMEGAHFGMLKEASRRLLLDSVFRVGVQSDRMGCRLEGERLELDGSQELLSEAVTAGTVQLPSGGKPIVLLADRQTTGGYARILSVATVDIPVFAQLMPGAKLRFVLISHREAEELLLESERDFNLLKAAVGLKIREGVQVGL</sequence>
<dbReference type="Proteomes" id="UP000092024">
    <property type="component" value="Unassembled WGS sequence"/>
</dbReference>
<dbReference type="InterPro" id="IPR052708">
    <property type="entry name" value="PxpC"/>
</dbReference>
<comment type="caution">
    <text evidence="5">The sequence shown here is derived from an EMBL/GenBank/DDBJ whole genome shotgun (WGS) entry which is preliminary data.</text>
</comment>
<organism evidence="5 6">
    <name type="scientific">Paenibacillus oryzae</name>
    <dbReference type="NCBI Taxonomy" id="1844972"/>
    <lineage>
        <taxon>Bacteria</taxon>
        <taxon>Bacillati</taxon>
        <taxon>Bacillota</taxon>
        <taxon>Bacilli</taxon>
        <taxon>Bacillales</taxon>
        <taxon>Paenibacillaceae</taxon>
        <taxon>Paenibacillus</taxon>
    </lineage>
</organism>
<evidence type="ECO:0000256" key="3">
    <source>
        <dbReference type="ARBA" id="ARBA00022840"/>
    </source>
</evidence>
<protein>
    <recommendedName>
        <fullName evidence="4">Carboxyltransferase domain-containing protein</fullName>
    </recommendedName>
</protein>
<keyword evidence="6" id="KW-1185">Reference proteome</keyword>
<dbReference type="InterPro" id="IPR029000">
    <property type="entry name" value="Cyclophilin-like_dom_sf"/>
</dbReference>
<evidence type="ECO:0000256" key="1">
    <source>
        <dbReference type="ARBA" id="ARBA00022741"/>
    </source>
</evidence>
<evidence type="ECO:0000256" key="2">
    <source>
        <dbReference type="ARBA" id="ARBA00022801"/>
    </source>
</evidence>
<dbReference type="RefSeq" id="WP_068682939.1">
    <property type="nucleotide sequence ID" value="NZ_LYPA01000054.1"/>
</dbReference>
<dbReference type="InterPro" id="IPR003778">
    <property type="entry name" value="CT_A_B"/>
</dbReference>
<reference evidence="5 6" key="1">
    <citation type="submission" date="2016-05" db="EMBL/GenBank/DDBJ databases">
        <title>Paenibacillus oryzae. sp. nov., isolated from the rice root.</title>
        <authorList>
            <person name="Zhang J."/>
            <person name="Zhang X."/>
        </authorList>
    </citation>
    <scope>NUCLEOTIDE SEQUENCE [LARGE SCALE GENOMIC DNA]</scope>
    <source>
        <strain evidence="5 6">1DrF-4</strain>
    </source>
</reference>
<dbReference type="Gene3D" id="2.40.100.10">
    <property type="entry name" value="Cyclophilin-like"/>
    <property type="match status" value="1"/>
</dbReference>
<dbReference type="Pfam" id="PF02626">
    <property type="entry name" value="CT_A_B"/>
    <property type="match status" value="1"/>
</dbReference>
<keyword evidence="2" id="KW-0378">Hydrolase</keyword>
<evidence type="ECO:0000313" key="5">
    <source>
        <dbReference type="EMBL" id="OBR65649.1"/>
    </source>
</evidence>
<dbReference type="GO" id="GO:0005524">
    <property type="term" value="F:ATP binding"/>
    <property type="evidence" value="ECO:0007669"/>
    <property type="project" value="UniProtKB-KW"/>
</dbReference>
<dbReference type="STRING" id="1844972.A7K91_13790"/>
<name>A0A1A5YJ75_9BACL</name>
<evidence type="ECO:0000313" key="6">
    <source>
        <dbReference type="Proteomes" id="UP000092024"/>
    </source>
</evidence>
<dbReference type="GO" id="GO:0016787">
    <property type="term" value="F:hydrolase activity"/>
    <property type="evidence" value="ECO:0007669"/>
    <property type="project" value="UniProtKB-KW"/>
</dbReference>
<gene>
    <name evidence="5" type="ORF">A7K91_13790</name>
</gene>
<dbReference type="PANTHER" id="PTHR43309:SF5">
    <property type="entry name" value="5-OXOPROLINASE SUBUNIT C"/>
    <property type="match status" value="1"/>
</dbReference>
<keyword evidence="1" id="KW-0547">Nucleotide-binding</keyword>
<dbReference type="OrthoDB" id="9782422at2"/>
<dbReference type="EMBL" id="LYPA01000054">
    <property type="protein sequence ID" value="OBR65649.1"/>
    <property type="molecule type" value="Genomic_DNA"/>
</dbReference>
<evidence type="ECO:0000259" key="4">
    <source>
        <dbReference type="SMART" id="SM00797"/>
    </source>
</evidence>
<dbReference type="SMART" id="SM00797">
    <property type="entry name" value="AHS2"/>
    <property type="match status" value="1"/>
</dbReference>
<dbReference type="NCBIfam" id="TIGR00724">
    <property type="entry name" value="urea_amlyse_rel"/>
    <property type="match status" value="1"/>
</dbReference>